<accession>A0ABR0SPR5</accession>
<evidence type="ECO:0008006" key="3">
    <source>
        <dbReference type="Google" id="ProtNLM"/>
    </source>
</evidence>
<sequence length="319" mass="34680">MAEEGCPLVSPLIEDVKRLVLADEIPVIIVVEKSDGIVTFEVRSASETPFVAISHVWADGLGSTTEQGLPTCQLRRLASLVHGMSPGSAFWTDGLCIPDIRSVQKKAIGMMARIYSEALGVLVLDGGLQLCPSAEPTGAKMLHVLTCGWMRRLWTLQEAVLAKDLLFVFCDGRIEMKDLIPPMSEMLATSGVDAVVSPRGLTAIYYAIIFPETTCTDGKIWIVKDGKAEMLYEVTTITDTKGSYTCDMLLLLEPLPFGGAAPCVAVKKTGQSKEEDGRFTVYCDYERRMIINSVVSKQNTPAYEMVEASLSGRLTVCVG</sequence>
<dbReference type="Proteomes" id="UP001338125">
    <property type="component" value="Unassembled WGS sequence"/>
</dbReference>
<evidence type="ECO:0000313" key="2">
    <source>
        <dbReference type="Proteomes" id="UP001338125"/>
    </source>
</evidence>
<dbReference type="EMBL" id="JAVFKD010000012">
    <property type="protein sequence ID" value="KAK5993887.1"/>
    <property type="molecule type" value="Genomic_DNA"/>
</dbReference>
<organism evidence="1 2">
    <name type="scientific">Cladobotryum mycophilum</name>
    <dbReference type="NCBI Taxonomy" id="491253"/>
    <lineage>
        <taxon>Eukaryota</taxon>
        <taxon>Fungi</taxon>
        <taxon>Dikarya</taxon>
        <taxon>Ascomycota</taxon>
        <taxon>Pezizomycotina</taxon>
        <taxon>Sordariomycetes</taxon>
        <taxon>Hypocreomycetidae</taxon>
        <taxon>Hypocreales</taxon>
        <taxon>Hypocreaceae</taxon>
        <taxon>Cladobotryum</taxon>
    </lineage>
</organism>
<reference evidence="1 2" key="1">
    <citation type="submission" date="2024-01" db="EMBL/GenBank/DDBJ databases">
        <title>Complete genome of Cladobotryum mycophilum ATHUM6906.</title>
        <authorList>
            <person name="Christinaki A.C."/>
            <person name="Myridakis A.I."/>
            <person name="Kouvelis V.N."/>
        </authorList>
    </citation>
    <scope>NUCLEOTIDE SEQUENCE [LARGE SCALE GENOMIC DNA]</scope>
    <source>
        <strain evidence="1 2">ATHUM6906</strain>
    </source>
</reference>
<dbReference type="PANTHER" id="PTHR39596:SF2">
    <property type="entry name" value="HET DOMAIN PROTEIN (AFU_ORTHOLOGUE AFUA_1G17550)-RELATED"/>
    <property type="match status" value="1"/>
</dbReference>
<proteinExistence type="predicted"/>
<name>A0ABR0SPR5_9HYPO</name>
<evidence type="ECO:0000313" key="1">
    <source>
        <dbReference type="EMBL" id="KAK5993887.1"/>
    </source>
</evidence>
<gene>
    <name evidence="1" type="ORF">PT974_07324</name>
</gene>
<comment type="caution">
    <text evidence="1">The sequence shown here is derived from an EMBL/GenBank/DDBJ whole genome shotgun (WGS) entry which is preliminary data.</text>
</comment>
<keyword evidence="2" id="KW-1185">Reference proteome</keyword>
<dbReference type="PANTHER" id="PTHR39596">
    <property type="match status" value="1"/>
</dbReference>
<protein>
    <recommendedName>
        <fullName evidence="3">Heterokaryon incompatibility domain-containing protein</fullName>
    </recommendedName>
</protein>